<protein>
    <submittedName>
        <fullName evidence="2">Uncharacterized protein</fullName>
    </submittedName>
</protein>
<dbReference type="EMBL" id="JADYXP020000027">
    <property type="protein sequence ID" value="KAL0099725.1"/>
    <property type="molecule type" value="Genomic_DNA"/>
</dbReference>
<dbReference type="Proteomes" id="UP001430953">
    <property type="component" value="Unassembled WGS sequence"/>
</dbReference>
<accession>A0AAW2E9V7</accession>
<reference evidence="2 3" key="1">
    <citation type="submission" date="2023-03" db="EMBL/GenBank/DDBJ databases">
        <title>High recombination rates correlate with genetic variation in Cardiocondyla obscurior ants.</title>
        <authorList>
            <person name="Errbii M."/>
        </authorList>
    </citation>
    <scope>NUCLEOTIDE SEQUENCE [LARGE SCALE GENOMIC DNA]</scope>
    <source>
        <strain evidence="2">Alpha-2009</strain>
        <tissue evidence="2">Whole body</tissue>
    </source>
</reference>
<evidence type="ECO:0000313" key="3">
    <source>
        <dbReference type="Proteomes" id="UP001430953"/>
    </source>
</evidence>
<proteinExistence type="predicted"/>
<feature type="transmembrane region" description="Helical" evidence="1">
    <location>
        <begin position="112"/>
        <end position="132"/>
    </location>
</feature>
<gene>
    <name evidence="2" type="ORF">PUN28_019855</name>
</gene>
<evidence type="ECO:0000256" key="1">
    <source>
        <dbReference type="SAM" id="Phobius"/>
    </source>
</evidence>
<comment type="caution">
    <text evidence="2">The sequence shown here is derived from an EMBL/GenBank/DDBJ whole genome shotgun (WGS) entry which is preliminary data.</text>
</comment>
<name>A0AAW2E9V7_9HYME</name>
<evidence type="ECO:0000313" key="2">
    <source>
        <dbReference type="EMBL" id="KAL0099725.1"/>
    </source>
</evidence>
<keyword evidence="1" id="KW-0812">Transmembrane</keyword>
<sequence>MKRGPCDLRACVSFLLEHDCLETRNSRAATIYIILISRNNALAINVSEIRQDGTRRCPLTETINRGDVPVTPIRRFALVTCKYTSSLLNSRRHICSLQLQINCRKKEKKKKICFGFNLILLVIVKKIFLIVII</sequence>
<keyword evidence="3" id="KW-1185">Reference proteome</keyword>
<organism evidence="2 3">
    <name type="scientific">Cardiocondyla obscurior</name>
    <dbReference type="NCBI Taxonomy" id="286306"/>
    <lineage>
        <taxon>Eukaryota</taxon>
        <taxon>Metazoa</taxon>
        <taxon>Ecdysozoa</taxon>
        <taxon>Arthropoda</taxon>
        <taxon>Hexapoda</taxon>
        <taxon>Insecta</taxon>
        <taxon>Pterygota</taxon>
        <taxon>Neoptera</taxon>
        <taxon>Endopterygota</taxon>
        <taxon>Hymenoptera</taxon>
        <taxon>Apocrita</taxon>
        <taxon>Aculeata</taxon>
        <taxon>Formicoidea</taxon>
        <taxon>Formicidae</taxon>
        <taxon>Myrmicinae</taxon>
        <taxon>Cardiocondyla</taxon>
    </lineage>
</organism>
<keyword evidence="1" id="KW-0472">Membrane</keyword>
<keyword evidence="1" id="KW-1133">Transmembrane helix</keyword>
<dbReference type="AlphaFoldDB" id="A0AAW2E9V7"/>